<evidence type="ECO:0000256" key="7">
    <source>
        <dbReference type="ARBA" id="ARBA00023242"/>
    </source>
</evidence>
<dbReference type="InterPro" id="IPR040138">
    <property type="entry name" value="MIER/MTA"/>
</dbReference>
<dbReference type="PANTHER" id="PTHR10865:SF28">
    <property type="entry name" value="ELM2 DOMAIN-CONTAINING PROTEIN"/>
    <property type="match status" value="1"/>
</dbReference>
<dbReference type="GO" id="GO:0000122">
    <property type="term" value="P:negative regulation of transcription by RNA polymerase II"/>
    <property type="evidence" value="ECO:0007669"/>
    <property type="project" value="TreeGrafter"/>
</dbReference>
<dbReference type="InterPro" id="IPR017884">
    <property type="entry name" value="SANT_dom"/>
</dbReference>
<protein>
    <submittedName>
        <fullName evidence="10">Myb-like DNA-binding domain protein</fullName>
    </submittedName>
</protein>
<organism evidence="10 11">
    <name type="scientific">Teladorsagia circumcincta</name>
    <name type="common">Brown stomach worm</name>
    <name type="synonym">Ostertagia circumcincta</name>
    <dbReference type="NCBI Taxonomy" id="45464"/>
    <lineage>
        <taxon>Eukaryota</taxon>
        <taxon>Metazoa</taxon>
        <taxon>Ecdysozoa</taxon>
        <taxon>Nematoda</taxon>
        <taxon>Chromadorea</taxon>
        <taxon>Rhabditida</taxon>
        <taxon>Rhabditina</taxon>
        <taxon>Rhabditomorpha</taxon>
        <taxon>Strongyloidea</taxon>
        <taxon>Trichostrongylidae</taxon>
        <taxon>Teladorsagia</taxon>
    </lineage>
</organism>
<keyword evidence="7" id="KW-0539">Nucleus</keyword>
<evidence type="ECO:0000259" key="8">
    <source>
        <dbReference type="PROSITE" id="PS51156"/>
    </source>
</evidence>
<dbReference type="GO" id="GO:0003714">
    <property type="term" value="F:transcription corepressor activity"/>
    <property type="evidence" value="ECO:0007669"/>
    <property type="project" value="TreeGrafter"/>
</dbReference>
<evidence type="ECO:0000256" key="6">
    <source>
        <dbReference type="ARBA" id="ARBA00023125"/>
    </source>
</evidence>
<evidence type="ECO:0000313" key="11">
    <source>
        <dbReference type="Proteomes" id="UP000230423"/>
    </source>
</evidence>
<keyword evidence="11" id="KW-1185">Reference proteome</keyword>
<dbReference type="EMBL" id="KZ358612">
    <property type="protein sequence ID" value="PIO59162.1"/>
    <property type="molecule type" value="Genomic_DNA"/>
</dbReference>
<dbReference type="SUPFAM" id="SSF46689">
    <property type="entry name" value="Homeodomain-like"/>
    <property type="match status" value="1"/>
</dbReference>
<dbReference type="GO" id="GO:0003677">
    <property type="term" value="F:DNA binding"/>
    <property type="evidence" value="ECO:0007669"/>
    <property type="project" value="UniProtKB-KW"/>
</dbReference>
<dbReference type="PROSITE" id="PS51156">
    <property type="entry name" value="ELM2"/>
    <property type="match status" value="1"/>
</dbReference>
<evidence type="ECO:0000256" key="1">
    <source>
        <dbReference type="ARBA" id="ARBA00004123"/>
    </source>
</evidence>
<feature type="domain" description="ELM2" evidence="8">
    <location>
        <begin position="1"/>
        <end position="81"/>
    </location>
</feature>
<name>A0A2G9TNW0_TELCI</name>
<dbReference type="AlphaFoldDB" id="A0A2G9TNW0"/>
<evidence type="ECO:0000259" key="9">
    <source>
        <dbReference type="PROSITE" id="PS51293"/>
    </source>
</evidence>
<feature type="domain" description="SANT" evidence="9">
    <location>
        <begin position="100"/>
        <end position="142"/>
    </location>
</feature>
<keyword evidence="6 10" id="KW-0238">DNA-binding</keyword>
<dbReference type="InterPro" id="IPR001005">
    <property type="entry name" value="SANT/Myb"/>
</dbReference>
<dbReference type="GO" id="GO:0005654">
    <property type="term" value="C:nucleoplasm"/>
    <property type="evidence" value="ECO:0007669"/>
    <property type="project" value="TreeGrafter"/>
</dbReference>
<evidence type="ECO:0000313" key="10">
    <source>
        <dbReference type="EMBL" id="PIO59162.1"/>
    </source>
</evidence>
<dbReference type="OrthoDB" id="5916873at2759"/>
<dbReference type="SMART" id="SM00717">
    <property type="entry name" value="SANT"/>
    <property type="match status" value="1"/>
</dbReference>
<keyword evidence="4" id="KW-0863">Zinc-finger</keyword>
<dbReference type="Proteomes" id="UP000230423">
    <property type="component" value="Unassembled WGS sequence"/>
</dbReference>
<dbReference type="PANTHER" id="PTHR10865">
    <property type="entry name" value="METASTASIS-ASSOCIATED PROTEIN AND MESODERM INDUCTION EARLY RESPONSE PROTEIN"/>
    <property type="match status" value="1"/>
</dbReference>
<keyword evidence="3" id="KW-0479">Metal-binding</keyword>
<evidence type="ECO:0000256" key="5">
    <source>
        <dbReference type="ARBA" id="ARBA00022833"/>
    </source>
</evidence>
<dbReference type="GO" id="GO:0008270">
    <property type="term" value="F:zinc ion binding"/>
    <property type="evidence" value="ECO:0007669"/>
    <property type="project" value="UniProtKB-KW"/>
</dbReference>
<keyword evidence="5" id="KW-0862">Zinc</keyword>
<feature type="non-terminal residue" evidence="10">
    <location>
        <position position="142"/>
    </location>
</feature>
<dbReference type="Gene3D" id="1.10.10.60">
    <property type="entry name" value="Homeodomain-like"/>
    <property type="match status" value="1"/>
</dbReference>
<comment type="subcellular location">
    <subcellularLocation>
        <location evidence="1">Nucleus</location>
    </subcellularLocation>
</comment>
<sequence>MAVRIDTEERRRGMGNTVRVRTASWMPESEEDEFYLSLGNTIIRKTATSPQQTRDDEDALCALYRHRYDTDKAKAAFPFSRVNQPFRTVRQGALEWDLSERDLFERGIAMYGKNFSVIQKRLLPYRRVGELVEYYYFWKKTD</sequence>
<accession>A0A2G9TNW0</accession>
<evidence type="ECO:0000256" key="2">
    <source>
        <dbReference type="ARBA" id="ARBA00022491"/>
    </source>
</evidence>
<evidence type="ECO:0000256" key="4">
    <source>
        <dbReference type="ARBA" id="ARBA00022771"/>
    </source>
</evidence>
<proteinExistence type="predicted"/>
<keyword evidence="2" id="KW-0678">Repressor</keyword>
<dbReference type="GO" id="GO:0042826">
    <property type="term" value="F:histone deacetylase binding"/>
    <property type="evidence" value="ECO:0007669"/>
    <property type="project" value="TreeGrafter"/>
</dbReference>
<gene>
    <name evidence="10" type="ORF">TELCIR_19383</name>
</gene>
<evidence type="ECO:0000256" key="3">
    <source>
        <dbReference type="ARBA" id="ARBA00022723"/>
    </source>
</evidence>
<reference evidence="10 11" key="1">
    <citation type="submission" date="2015-09" db="EMBL/GenBank/DDBJ databases">
        <title>Draft genome of the parasitic nematode Teladorsagia circumcincta isolate WARC Sus (inbred).</title>
        <authorList>
            <person name="Mitreva M."/>
        </authorList>
    </citation>
    <scope>NUCLEOTIDE SEQUENCE [LARGE SCALE GENOMIC DNA]</scope>
    <source>
        <strain evidence="10 11">S</strain>
    </source>
</reference>
<dbReference type="FunFam" id="1.10.10.60:FF:000012">
    <property type="entry name" value="Metastasis-associated 1 family, member 3"/>
    <property type="match status" value="1"/>
</dbReference>
<dbReference type="InterPro" id="IPR000949">
    <property type="entry name" value="ELM2_dom"/>
</dbReference>
<dbReference type="InterPro" id="IPR009057">
    <property type="entry name" value="Homeodomain-like_sf"/>
</dbReference>
<dbReference type="PROSITE" id="PS51293">
    <property type="entry name" value="SANT"/>
    <property type="match status" value="1"/>
</dbReference>